<keyword evidence="2" id="KW-0813">Transport</keyword>
<feature type="transmembrane region" description="Helical" evidence="10">
    <location>
        <begin position="319"/>
        <end position="338"/>
    </location>
</feature>
<dbReference type="InterPro" id="IPR050222">
    <property type="entry name" value="MATE_MdtK"/>
</dbReference>
<dbReference type="GO" id="GO:0006811">
    <property type="term" value="P:monoatomic ion transport"/>
    <property type="evidence" value="ECO:0007669"/>
    <property type="project" value="UniProtKB-KW"/>
</dbReference>
<feature type="transmembrane region" description="Helical" evidence="10">
    <location>
        <begin position="90"/>
        <end position="112"/>
    </location>
</feature>
<evidence type="ECO:0000256" key="2">
    <source>
        <dbReference type="ARBA" id="ARBA00022448"/>
    </source>
</evidence>
<dbReference type="InterPro" id="IPR048279">
    <property type="entry name" value="MdtK-like"/>
</dbReference>
<feature type="transmembrane region" description="Helical" evidence="10">
    <location>
        <begin position="358"/>
        <end position="379"/>
    </location>
</feature>
<evidence type="ECO:0000256" key="9">
    <source>
        <dbReference type="ARBA" id="ARBA00031636"/>
    </source>
</evidence>
<evidence type="ECO:0000256" key="1">
    <source>
        <dbReference type="ARBA" id="ARBA00004429"/>
    </source>
</evidence>
<evidence type="ECO:0000256" key="5">
    <source>
        <dbReference type="ARBA" id="ARBA00022692"/>
    </source>
</evidence>
<keyword evidence="3" id="KW-0050">Antiport</keyword>
<keyword evidence="8 10" id="KW-0472">Membrane</keyword>
<comment type="subcellular location">
    <subcellularLocation>
        <location evidence="1">Cell inner membrane</location>
        <topology evidence="1">Multi-pass membrane protein</topology>
    </subcellularLocation>
</comment>
<dbReference type="PIRSF" id="PIRSF006603">
    <property type="entry name" value="DinF"/>
    <property type="match status" value="1"/>
</dbReference>
<proteinExistence type="predicted"/>
<name>A0AAP6JDE3_9GAMM</name>
<keyword evidence="7" id="KW-0406">Ion transport</keyword>
<evidence type="ECO:0000256" key="3">
    <source>
        <dbReference type="ARBA" id="ARBA00022449"/>
    </source>
</evidence>
<keyword evidence="4" id="KW-1003">Cell membrane</keyword>
<reference evidence="11 12" key="1">
    <citation type="submission" date="2023-12" db="EMBL/GenBank/DDBJ databases">
        <title>Whole-genome sequencing of halo(alkali)philic microorganisms from hypersaline lakes.</title>
        <authorList>
            <person name="Sorokin D.Y."/>
            <person name="Merkel A.Y."/>
            <person name="Messina E."/>
            <person name="Yakimov M."/>
        </authorList>
    </citation>
    <scope>NUCLEOTIDE SEQUENCE [LARGE SCALE GENOMIC DNA]</scope>
    <source>
        <strain evidence="11 12">AB-CW1</strain>
    </source>
</reference>
<comment type="caution">
    <text evidence="11">The sequence shown here is derived from an EMBL/GenBank/DDBJ whole genome shotgun (WGS) entry which is preliminary data.</text>
</comment>
<dbReference type="RefSeq" id="WP_346049454.1">
    <property type="nucleotide sequence ID" value="NZ_JAYGII010000001.1"/>
</dbReference>
<keyword evidence="12" id="KW-1185">Reference proteome</keyword>
<dbReference type="NCBIfam" id="TIGR00797">
    <property type="entry name" value="matE"/>
    <property type="match status" value="1"/>
</dbReference>
<feature type="transmembrane region" description="Helical" evidence="10">
    <location>
        <begin position="274"/>
        <end position="298"/>
    </location>
</feature>
<evidence type="ECO:0000313" key="11">
    <source>
        <dbReference type="EMBL" id="MEA5444352.1"/>
    </source>
</evidence>
<dbReference type="PANTHER" id="PTHR43298">
    <property type="entry name" value="MULTIDRUG RESISTANCE PROTEIN NORM-RELATED"/>
    <property type="match status" value="1"/>
</dbReference>
<evidence type="ECO:0000256" key="4">
    <source>
        <dbReference type="ARBA" id="ARBA00022475"/>
    </source>
</evidence>
<dbReference type="GO" id="GO:0005886">
    <property type="term" value="C:plasma membrane"/>
    <property type="evidence" value="ECO:0007669"/>
    <property type="project" value="UniProtKB-SubCell"/>
</dbReference>
<organism evidence="11 12">
    <name type="scientific">Natronospira elongata</name>
    <dbReference type="NCBI Taxonomy" id="3110268"/>
    <lineage>
        <taxon>Bacteria</taxon>
        <taxon>Pseudomonadati</taxon>
        <taxon>Pseudomonadota</taxon>
        <taxon>Gammaproteobacteria</taxon>
        <taxon>Natronospirales</taxon>
        <taxon>Natronospiraceae</taxon>
        <taxon>Natronospira</taxon>
    </lineage>
</organism>
<feature type="transmembrane region" description="Helical" evidence="10">
    <location>
        <begin position="45"/>
        <end position="70"/>
    </location>
</feature>
<evidence type="ECO:0000256" key="7">
    <source>
        <dbReference type="ARBA" id="ARBA00023065"/>
    </source>
</evidence>
<dbReference type="CDD" id="cd13133">
    <property type="entry name" value="MATE_like_7"/>
    <property type="match status" value="1"/>
</dbReference>
<dbReference type="GO" id="GO:0042910">
    <property type="term" value="F:xenobiotic transmembrane transporter activity"/>
    <property type="evidence" value="ECO:0007669"/>
    <property type="project" value="InterPro"/>
</dbReference>
<dbReference type="InterPro" id="IPR002528">
    <property type="entry name" value="MATE_fam"/>
</dbReference>
<accession>A0AAP6JDE3</accession>
<protein>
    <recommendedName>
        <fullName evidence="9">Multidrug-efflux transporter</fullName>
    </recommendedName>
</protein>
<dbReference type="Pfam" id="PF01554">
    <property type="entry name" value="MatE"/>
    <property type="match status" value="2"/>
</dbReference>
<sequence>MSVGSRRQRGQHALFLALPVLAAMVSQNVMNLVDTAMVGTLGDAALAAVGLGGFAIFMCQALVLGVGTAVQAMAARRKGAGQGGQTAEPLNAGLLICLVAGPLLSLPLFFAIPPAYPWLNADPEVIEKGVPYLQTRIIAITFMGMNWAFRGYWNAVDMARMYLFTLVTMHVLNIFLNYVLIFGHFGAPALGVTGAGLASAIATAVGTLVHVYLARRHAGSAGFFRTRPPMDVIRRLLRISLPNGVQQLSFSTSFVVLFWIIGQIGTREVAAASVLINIMLLAVLPAMALGLTTASLVGQSLGAGSVRDAHRWGWDVVRLALVMLGILALPMWLLPELLLSGFIHDDETRSLAITPMRLVGVFMVVEAFGMILMHALLGAGDARRTMLTAVSLQWLGFLPIAWLVGPGLGGGLLAVWLAQGAYRLVQAMVFTWLWQRLKWARVKA</sequence>
<feature type="transmembrane region" description="Helical" evidence="10">
    <location>
        <begin position="161"/>
        <end position="183"/>
    </location>
</feature>
<evidence type="ECO:0000256" key="10">
    <source>
        <dbReference type="SAM" id="Phobius"/>
    </source>
</evidence>
<evidence type="ECO:0000256" key="8">
    <source>
        <dbReference type="ARBA" id="ARBA00023136"/>
    </source>
</evidence>
<feature type="transmembrane region" description="Helical" evidence="10">
    <location>
        <begin position="189"/>
        <end position="215"/>
    </location>
</feature>
<dbReference type="GO" id="GO:0015297">
    <property type="term" value="F:antiporter activity"/>
    <property type="evidence" value="ECO:0007669"/>
    <property type="project" value="UniProtKB-KW"/>
</dbReference>
<keyword evidence="6 10" id="KW-1133">Transmembrane helix</keyword>
<dbReference type="EMBL" id="JAYGII010000001">
    <property type="protein sequence ID" value="MEA5444352.1"/>
    <property type="molecule type" value="Genomic_DNA"/>
</dbReference>
<evidence type="ECO:0000313" key="12">
    <source>
        <dbReference type="Proteomes" id="UP001302316"/>
    </source>
</evidence>
<dbReference type="PANTHER" id="PTHR43298:SF2">
    <property type="entry name" value="FMN_FAD EXPORTER YEEO-RELATED"/>
    <property type="match status" value="1"/>
</dbReference>
<gene>
    <name evidence="11" type="ORF">VCB98_00785</name>
</gene>
<keyword evidence="5 10" id="KW-0812">Transmembrane</keyword>
<feature type="transmembrane region" description="Helical" evidence="10">
    <location>
        <begin position="132"/>
        <end position="149"/>
    </location>
</feature>
<dbReference type="AlphaFoldDB" id="A0AAP6JDE3"/>
<evidence type="ECO:0000256" key="6">
    <source>
        <dbReference type="ARBA" id="ARBA00022989"/>
    </source>
</evidence>
<dbReference type="Proteomes" id="UP001302316">
    <property type="component" value="Unassembled WGS sequence"/>
</dbReference>